<keyword evidence="6" id="KW-0742">SOS response</keyword>
<keyword evidence="3 6" id="KW-0547">Nucleotide-binding</keyword>
<feature type="domain" description="RecF/RecN/SMC N-terminal" evidence="7">
    <location>
        <begin position="3"/>
        <end position="358"/>
    </location>
</feature>
<reference evidence="8 9" key="1">
    <citation type="journal article" date="2017" name="Genome Announc.">
        <title>Complete Genome Sequences of Two Acetylene-Fermenting Pelobacter acetylenicus Strains.</title>
        <authorList>
            <person name="Sutton J.M."/>
            <person name="Baesman S.M."/>
            <person name="Fierst J.L."/>
            <person name="Poret-Peterson A.T."/>
            <person name="Oremland R.S."/>
            <person name="Dunlap D.S."/>
            <person name="Akob D.M."/>
        </authorList>
    </citation>
    <scope>NUCLEOTIDE SEQUENCE [LARGE SCALE GENOMIC DNA]</scope>
    <source>
        <strain evidence="8 9">DSM 3247</strain>
    </source>
</reference>
<organism evidence="8 9">
    <name type="scientific">Syntrophotalea acetylenica</name>
    <name type="common">Pelobacter acetylenicus</name>
    <dbReference type="NCBI Taxonomy" id="29542"/>
    <lineage>
        <taxon>Bacteria</taxon>
        <taxon>Pseudomonadati</taxon>
        <taxon>Thermodesulfobacteriota</taxon>
        <taxon>Desulfuromonadia</taxon>
        <taxon>Desulfuromonadales</taxon>
        <taxon>Syntrophotaleaceae</taxon>
        <taxon>Syntrophotalea</taxon>
    </lineage>
</organism>
<keyword evidence="1 6" id="KW-0963">Cytoplasm</keyword>
<dbReference type="RefSeq" id="WP_072286570.1">
    <property type="nucleotide sequence ID" value="NZ_CP015455.1"/>
</dbReference>
<evidence type="ECO:0000313" key="9">
    <source>
        <dbReference type="Proteomes" id="UP000182264"/>
    </source>
</evidence>
<evidence type="ECO:0000313" key="8">
    <source>
        <dbReference type="EMBL" id="APG24728.1"/>
    </source>
</evidence>
<dbReference type="SUPFAM" id="SSF52540">
    <property type="entry name" value="P-loop containing nucleoside triphosphate hydrolases"/>
    <property type="match status" value="1"/>
</dbReference>
<dbReference type="InterPro" id="IPR001238">
    <property type="entry name" value="DNA-binding_RecF"/>
</dbReference>
<feature type="binding site" evidence="6">
    <location>
        <begin position="30"/>
        <end position="37"/>
    </location>
    <ligand>
        <name>ATP</name>
        <dbReference type="ChEBI" id="CHEBI:30616"/>
    </ligand>
</feature>
<comment type="subcellular location">
    <subcellularLocation>
        <location evidence="6">Cytoplasm</location>
    </subcellularLocation>
</comment>
<dbReference type="InterPro" id="IPR027417">
    <property type="entry name" value="P-loop_NTPase"/>
</dbReference>
<dbReference type="GO" id="GO:0005737">
    <property type="term" value="C:cytoplasm"/>
    <property type="evidence" value="ECO:0007669"/>
    <property type="project" value="UniProtKB-SubCell"/>
</dbReference>
<evidence type="ECO:0000256" key="3">
    <source>
        <dbReference type="ARBA" id="ARBA00022741"/>
    </source>
</evidence>
<keyword evidence="6" id="KW-0227">DNA damage</keyword>
<dbReference type="STRING" id="29542.A6070_00505"/>
<dbReference type="EMBL" id="CP015518">
    <property type="protein sequence ID" value="APG24728.1"/>
    <property type="molecule type" value="Genomic_DNA"/>
</dbReference>
<evidence type="ECO:0000256" key="2">
    <source>
        <dbReference type="ARBA" id="ARBA00022705"/>
    </source>
</evidence>
<dbReference type="PANTHER" id="PTHR32182">
    <property type="entry name" value="DNA REPLICATION AND REPAIR PROTEIN RECF"/>
    <property type="match status" value="1"/>
</dbReference>
<evidence type="ECO:0000256" key="6">
    <source>
        <dbReference type="HAMAP-Rule" id="MF_00365"/>
    </source>
</evidence>
<gene>
    <name evidence="6" type="primary">recF</name>
    <name evidence="8" type="ORF">A7E75_06570</name>
</gene>
<accession>A0A1L3GGC6</accession>
<keyword evidence="5 6" id="KW-0238">DNA-binding</keyword>
<dbReference type="GO" id="GO:0003697">
    <property type="term" value="F:single-stranded DNA binding"/>
    <property type="evidence" value="ECO:0007669"/>
    <property type="project" value="UniProtKB-UniRule"/>
</dbReference>
<protein>
    <recommendedName>
        <fullName evidence="6">DNA replication and repair protein RecF</fullName>
    </recommendedName>
</protein>
<keyword evidence="9" id="KW-1185">Reference proteome</keyword>
<keyword evidence="6" id="KW-0234">DNA repair</keyword>
<name>A0A1L3GGC6_SYNAC</name>
<dbReference type="Proteomes" id="UP000182264">
    <property type="component" value="Chromosome"/>
</dbReference>
<dbReference type="Gene3D" id="1.20.1050.90">
    <property type="entry name" value="RecF/RecN/SMC, N-terminal domain"/>
    <property type="match status" value="1"/>
</dbReference>
<evidence type="ECO:0000256" key="4">
    <source>
        <dbReference type="ARBA" id="ARBA00022840"/>
    </source>
</evidence>
<keyword evidence="2 6" id="KW-0235">DNA replication</keyword>
<evidence type="ECO:0000256" key="1">
    <source>
        <dbReference type="ARBA" id="ARBA00022490"/>
    </source>
</evidence>
<dbReference type="HAMAP" id="MF_00365">
    <property type="entry name" value="RecF"/>
    <property type="match status" value="1"/>
</dbReference>
<dbReference type="GO" id="GO:0000731">
    <property type="term" value="P:DNA synthesis involved in DNA repair"/>
    <property type="evidence" value="ECO:0007669"/>
    <property type="project" value="TreeGrafter"/>
</dbReference>
<comment type="similarity">
    <text evidence="6">Belongs to the RecF family.</text>
</comment>
<dbReference type="GO" id="GO:0006302">
    <property type="term" value="P:double-strand break repair"/>
    <property type="evidence" value="ECO:0007669"/>
    <property type="project" value="TreeGrafter"/>
</dbReference>
<dbReference type="KEGG" id="pace:A6070_00505"/>
<dbReference type="AlphaFoldDB" id="A0A1L3GGC6"/>
<evidence type="ECO:0000259" key="7">
    <source>
        <dbReference type="Pfam" id="PF02463"/>
    </source>
</evidence>
<dbReference type="Pfam" id="PF02463">
    <property type="entry name" value="SMC_N"/>
    <property type="match status" value="1"/>
</dbReference>
<proteinExistence type="inferred from homology"/>
<dbReference type="NCBIfam" id="TIGR00611">
    <property type="entry name" value="recf"/>
    <property type="match status" value="1"/>
</dbReference>
<dbReference type="InterPro" id="IPR042174">
    <property type="entry name" value="RecF_2"/>
</dbReference>
<dbReference type="GO" id="GO:0006260">
    <property type="term" value="P:DNA replication"/>
    <property type="evidence" value="ECO:0007669"/>
    <property type="project" value="UniProtKB-UniRule"/>
</dbReference>
<keyword evidence="4 6" id="KW-0067">ATP-binding</keyword>
<evidence type="ECO:0000256" key="5">
    <source>
        <dbReference type="ARBA" id="ARBA00023125"/>
    </source>
</evidence>
<dbReference type="InterPro" id="IPR003395">
    <property type="entry name" value="RecF/RecN/SMC_N"/>
</dbReference>
<dbReference type="PANTHER" id="PTHR32182:SF0">
    <property type="entry name" value="DNA REPLICATION AND REPAIR PROTEIN RECF"/>
    <property type="match status" value="1"/>
</dbReference>
<dbReference type="OrthoDB" id="9803889at2"/>
<dbReference type="GO" id="GO:0005524">
    <property type="term" value="F:ATP binding"/>
    <property type="evidence" value="ECO:0007669"/>
    <property type="project" value="UniProtKB-UniRule"/>
</dbReference>
<dbReference type="GO" id="GO:0009432">
    <property type="term" value="P:SOS response"/>
    <property type="evidence" value="ECO:0007669"/>
    <property type="project" value="UniProtKB-UniRule"/>
</dbReference>
<dbReference type="Gene3D" id="3.40.50.300">
    <property type="entry name" value="P-loop containing nucleotide triphosphate hydrolases"/>
    <property type="match status" value="1"/>
</dbReference>
<sequence>MILKRLVLHNFRNIESTEIKPGPGFNILTGDNGQGKTNILESIYILGHFKSFRRNRNEDLIGVTDIYSRVSGEFYLGGIRETVTLKILKDQKEILINDKRPLQSSDMFGRFPSVLFSPEEVALPRGYPAARRALIDRALCQTRPSFIDLTRAYQRCLRQRNILLKEGAPVRSVYPWTEELVNTGAMVRLARCQYLDRLLPLFKSAYREICGDRELADIIYPGYSTTLSVLQENLRSTLERETSRELKYGTTMAGPHRDDPVFMLDNRVLGIYGSQGQQRSFVLAFKTAQILDLEKETGFCPLLLLDDMTSELDRKRQEFFFRFLQQRQGQVFISCTEHSAFQSAGFKCLRMFRVKAGTICDRD</sequence>
<comment type="function">
    <text evidence="6">The RecF protein is involved in DNA metabolism; it is required for DNA replication and normal SOS inducibility. RecF binds preferentially to single-stranded, linear DNA. It also seems to bind ATP.</text>
</comment>